<dbReference type="Proteomes" id="UP001143486">
    <property type="component" value="Unassembled WGS sequence"/>
</dbReference>
<sequence>MTGAMDWPAALRLAVRLGLTPHAFWQLSLAEWRALTGGAAPSLDRAALDALLQRYPDPSS</sequence>
<dbReference type="EMBL" id="BSFE01000001">
    <property type="protein sequence ID" value="GLK50706.1"/>
    <property type="molecule type" value="Genomic_DNA"/>
</dbReference>
<accession>A0A9W6IKM6</accession>
<proteinExistence type="predicted"/>
<evidence type="ECO:0000313" key="1">
    <source>
        <dbReference type="EMBL" id="GLK50706.1"/>
    </source>
</evidence>
<comment type="caution">
    <text evidence="1">The sequence shown here is derived from an EMBL/GenBank/DDBJ whole genome shotgun (WGS) entry which is preliminary data.</text>
</comment>
<reference evidence="1" key="2">
    <citation type="submission" date="2023-01" db="EMBL/GenBank/DDBJ databases">
        <authorList>
            <person name="Sun Q."/>
            <person name="Evtushenko L."/>
        </authorList>
    </citation>
    <scope>NUCLEOTIDE SEQUENCE</scope>
    <source>
        <strain evidence="1">VKM B-1513</strain>
    </source>
</reference>
<dbReference type="Pfam" id="PF09550">
    <property type="entry name" value="Phage_TAC_6"/>
    <property type="match status" value="1"/>
</dbReference>
<protein>
    <submittedName>
        <fullName evidence="1">Phage tail assembly chaperone</fullName>
    </submittedName>
</protein>
<keyword evidence="2" id="KW-1185">Reference proteome</keyword>
<dbReference type="RefSeq" id="WP_271185105.1">
    <property type="nucleotide sequence ID" value="NZ_BSFE01000001.1"/>
</dbReference>
<dbReference type="AlphaFoldDB" id="A0A9W6IKM6"/>
<evidence type="ECO:0000313" key="2">
    <source>
        <dbReference type="Proteomes" id="UP001143486"/>
    </source>
</evidence>
<gene>
    <name evidence="1" type="ORF">GCM10017621_02140</name>
</gene>
<name>A0A9W6IKM6_9PROT</name>
<organism evidence="1 2">
    <name type="scientific">Maricaulis virginensis</name>
    <dbReference type="NCBI Taxonomy" id="144022"/>
    <lineage>
        <taxon>Bacteria</taxon>
        <taxon>Pseudomonadati</taxon>
        <taxon>Pseudomonadota</taxon>
        <taxon>Alphaproteobacteria</taxon>
        <taxon>Maricaulales</taxon>
        <taxon>Maricaulaceae</taxon>
        <taxon>Maricaulis</taxon>
    </lineage>
</organism>
<reference evidence="1" key="1">
    <citation type="journal article" date="2014" name="Int. J. Syst. Evol. Microbiol.">
        <title>Complete genome sequence of Corynebacterium casei LMG S-19264T (=DSM 44701T), isolated from a smear-ripened cheese.</title>
        <authorList>
            <consortium name="US DOE Joint Genome Institute (JGI-PGF)"/>
            <person name="Walter F."/>
            <person name="Albersmeier A."/>
            <person name="Kalinowski J."/>
            <person name="Ruckert C."/>
        </authorList>
    </citation>
    <scope>NUCLEOTIDE SEQUENCE</scope>
    <source>
        <strain evidence="1">VKM B-1513</strain>
    </source>
</reference>
<dbReference type="InterPro" id="IPR019056">
    <property type="entry name" value="Phage_TAC_6"/>
</dbReference>